<name>A0A1I0S4L5_9BACT</name>
<evidence type="ECO:0000256" key="7">
    <source>
        <dbReference type="SAM" id="Phobius"/>
    </source>
</evidence>
<evidence type="ECO:0000256" key="5">
    <source>
        <dbReference type="ARBA" id="ARBA00022989"/>
    </source>
</evidence>
<evidence type="ECO:0000256" key="2">
    <source>
        <dbReference type="ARBA" id="ARBA00022448"/>
    </source>
</evidence>
<keyword evidence="2" id="KW-0813">Transport</keyword>
<evidence type="ECO:0000256" key="3">
    <source>
        <dbReference type="ARBA" id="ARBA00022475"/>
    </source>
</evidence>
<keyword evidence="10" id="KW-1185">Reference proteome</keyword>
<evidence type="ECO:0000256" key="6">
    <source>
        <dbReference type="ARBA" id="ARBA00023136"/>
    </source>
</evidence>
<evidence type="ECO:0000256" key="1">
    <source>
        <dbReference type="ARBA" id="ARBA00004651"/>
    </source>
</evidence>
<feature type="domain" description="Major facilitator superfamily (MFS) profile" evidence="8">
    <location>
        <begin position="225"/>
        <end position="419"/>
    </location>
</feature>
<dbReference type="InterPro" id="IPR020846">
    <property type="entry name" value="MFS_dom"/>
</dbReference>
<evidence type="ECO:0000313" key="9">
    <source>
        <dbReference type="EMBL" id="SEW49632.1"/>
    </source>
</evidence>
<feature type="transmembrane region" description="Helical" evidence="7">
    <location>
        <begin position="261"/>
        <end position="282"/>
    </location>
</feature>
<dbReference type="InterPro" id="IPR010290">
    <property type="entry name" value="TM_effector"/>
</dbReference>
<keyword evidence="6 7" id="KW-0472">Membrane</keyword>
<dbReference type="AlphaFoldDB" id="A0A1I0S4L5"/>
<feature type="transmembrane region" description="Helical" evidence="7">
    <location>
        <begin position="49"/>
        <end position="74"/>
    </location>
</feature>
<evidence type="ECO:0000313" key="10">
    <source>
        <dbReference type="Proteomes" id="UP000199310"/>
    </source>
</evidence>
<reference evidence="10" key="1">
    <citation type="submission" date="2016-10" db="EMBL/GenBank/DDBJ databases">
        <authorList>
            <person name="Varghese N."/>
            <person name="Submissions S."/>
        </authorList>
    </citation>
    <scope>NUCLEOTIDE SEQUENCE [LARGE SCALE GENOMIC DNA]</scope>
    <source>
        <strain evidence="10">DSM 3695</strain>
    </source>
</reference>
<organism evidence="9 10">
    <name type="scientific">Chitinophaga arvensicola</name>
    <dbReference type="NCBI Taxonomy" id="29529"/>
    <lineage>
        <taxon>Bacteria</taxon>
        <taxon>Pseudomonadati</taxon>
        <taxon>Bacteroidota</taxon>
        <taxon>Chitinophagia</taxon>
        <taxon>Chitinophagales</taxon>
        <taxon>Chitinophagaceae</taxon>
        <taxon>Chitinophaga</taxon>
    </lineage>
</organism>
<feature type="transmembrane region" description="Helical" evidence="7">
    <location>
        <begin position="172"/>
        <end position="197"/>
    </location>
</feature>
<feature type="transmembrane region" description="Helical" evidence="7">
    <location>
        <begin position="21"/>
        <end position="43"/>
    </location>
</feature>
<dbReference type="EMBL" id="FOJG01000002">
    <property type="protein sequence ID" value="SEW49632.1"/>
    <property type="molecule type" value="Genomic_DNA"/>
</dbReference>
<dbReference type="PANTHER" id="PTHR23513:SF11">
    <property type="entry name" value="STAPHYLOFERRIN A TRANSPORTER"/>
    <property type="match status" value="1"/>
</dbReference>
<dbReference type="RefSeq" id="WP_089896943.1">
    <property type="nucleotide sequence ID" value="NZ_FOJG01000002.1"/>
</dbReference>
<dbReference type="PANTHER" id="PTHR23513">
    <property type="entry name" value="INTEGRAL MEMBRANE EFFLUX PROTEIN-RELATED"/>
    <property type="match status" value="1"/>
</dbReference>
<feature type="transmembrane region" description="Helical" evidence="7">
    <location>
        <begin position="316"/>
        <end position="338"/>
    </location>
</feature>
<dbReference type="GO" id="GO:0005886">
    <property type="term" value="C:plasma membrane"/>
    <property type="evidence" value="ECO:0007669"/>
    <property type="project" value="UniProtKB-SubCell"/>
</dbReference>
<feature type="transmembrane region" description="Helical" evidence="7">
    <location>
        <begin position="350"/>
        <end position="368"/>
    </location>
</feature>
<dbReference type="Proteomes" id="UP000199310">
    <property type="component" value="Unassembled WGS sequence"/>
</dbReference>
<comment type="subcellular location">
    <subcellularLocation>
        <location evidence="1">Cell membrane</location>
        <topology evidence="1">Multi-pass membrane protein</topology>
    </subcellularLocation>
</comment>
<keyword evidence="4 7" id="KW-0812">Transmembrane</keyword>
<evidence type="ECO:0000259" key="8">
    <source>
        <dbReference type="PROSITE" id="PS50850"/>
    </source>
</evidence>
<protein>
    <submittedName>
        <fullName evidence="9">Transmembrane secretion effector</fullName>
    </submittedName>
</protein>
<evidence type="ECO:0000256" key="4">
    <source>
        <dbReference type="ARBA" id="ARBA00022692"/>
    </source>
</evidence>
<dbReference type="GO" id="GO:0022857">
    <property type="term" value="F:transmembrane transporter activity"/>
    <property type="evidence" value="ECO:0007669"/>
    <property type="project" value="InterPro"/>
</dbReference>
<accession>A0A1I0S4L5</accession>
<keyword evidence="3" id="KW-1003">Cell membrane</keyword>
<proteinExistence type="predicted"/>
<feature type="transmembrane region" description="Helical" evidence="7">
    <location>
        <begin position="95"/>
        <end position="121"/>
    </location>
</feature>
<feature type="transmembrane region" description="Helical" evidence="7">
    <location>
        <begin position="289"/>
        <end position="310"/>
    </location>
</feature>
<dbReference type="SUPFAM" id="SSF103473">
    <property type="entry name" value="MFS general substrate transporter"/>
    <property type="match status" value="1"/>
</dbReference>
<dbReference type="STRING" id="29529.SAMN04488122_3511"/>
<dbReference type="InterPro" id="IPR036259">
    <property type="entry name" value="MFS_trans_sf"/>
</dbReference>
<dbReference type="PROSITE" id="PS50850">
    <property type="entry name" value="MFS"/>
    <property type="match status" value="1"/>
</dbReference>
<feature type="transmembrane region" description="Helical" evidence="7">
    <location>
        <begin position="218"/>
        <end position="241"/>
    </location>
</feature>
<gene>
    <name evidence="9" type="ORF">SAMN04488122_3511</name>
</gene>
<dbReference type="Pfam" id="PF05977">
    <property type="entry name" value="MFS_3"/>
    <property type="match status" value="1"/>
</dbReference>
<dbReference type="Gene3D" id="1.20.1250.20">
    <property type="entry name" value="MFS general substrate transporter like domains"/>
    <property type="match status" value="1"/>
</dbReference>
<dbReference type="CDD" id="cd06173">
    <property type="entry name" value="MFS_MefA_like"/>
    <property type="match status" value="1"/>
</dbReference>
<keyword evidence="5 7" id="KW-1133">Transmembrane helix</keyword>
<feature type="transmembrane region" description="Helical" evidence="7">
    <location>
        <begin position="380"/>
        <end position="400"/>
    </location>
</feature>
<sequence>MSISSVNTFRAFQSNNFKYYFAGRSISQFGIWMQRTAVVWMIYSLTHSPFMLGVTVFAEQFPSFLFSFVGGVAADRYDRMKIIRWTQIGAVVQTSLLAILLLCNHIVVWEILSLSVLLGIINAFDVPARQTMINEVVSDPGDVSSALSLSAAMSSVSKVLAPAAAGFVLEHWNAGICFALNAVGFIVVIICFSRMNLRPFERRAGEKKILAEFKEGILYLKSAPEIGLVILMVSLIGLLVLPYDTLIPQVAKVTFKGSASTFGYISGFIGLGAVSGTVLLASLKRNANLRFYLILSTVVLGFGLICFAFAANFYLALLFVLFTGFGSVMQFTSCNIIVQSEAAPHMRGRAISILLTAIFGMVPLGSLLTGYASEHIGSQWTLFIQGLLSIAIGILFYRLFKAAKKEDVPQPVAAELVNN</sequence>
<dbReference type="OrthoDB" id="9775268at2"/>